<dbReference type="GO" id="GO:0015074">
    <property type="term" value="P:DNA integration"/>
    <property type="evidence" value="ECO:0007669"/>
    <property type="project" value="InterPro"/>
</dbReference>
<accession>A0A9Q1CQ24</accession>
<dbReference type="Proteomes" id="UP001152320">
    <property type="component" value="Chromosome 1"/>
</dbReference>
<evidence type="ECO:0000313" key="3">
    <source>
        <dbReference type="Proteomes" id="UP001152320"/>
    </source>
</evidence>
<evidence type="ECO:0000313" key="2">
    <source>
        <dbReference type="EMBL" id="KAJ8048981.1"/>
    </source>
</evidence>
<evidence type="ECO:0000256" key="1">
    <source>
        <dbReference type="SAM" id="MobiDB-lite"/>
    </source>
</evidence>
<dbReference type="InterPro" id="IPR013762">
    <property type="entry name" value="Integrase-like_cat_sf"/>
</dbReference>
<protein>
    <submittedName>
        <fullName evidence="2">Uncharacterized protein</fullName>
    </submittedName>
</protein>
<dbReference type="OrthoDB" id="5376140at2759"/>
<proteinExistence type="predicted"/>
<dbReference type="AlphaFoldDB" id="A0A9Q1CQ24"/>
<dbReference type="GO" id="GO:0006310">
    <property type="term" value="P:DNA recombination"/>
    <property type="evidence" value="ECO:0007669"/>
    <property type="project" value="InterPro"/>
</dbReference>
<comment type="caution">
    <text evidence="2">The sequence shown here is derived from an EMBL/GenBank/DDBJ whole genome shotgun (WGS) entry which is preliminary data.</text>
</comment>
<dbReference type="EMBL" id="JAIZAY010000001">
    <property type="protein sequence ID" value="KAJ8048981.1"/>
    <property type="molecule type" value="Genomic_DNA"/>
</dbReference>
<name>A0A9Q1CQ24_HOLLE</name>
<dbReference type="PANTHER" id="PTHR33480:SF1">
    <property type="entry name" value="TYR RECOMBINASE DOMAIN-CONTAINING PROTEIN"/>
    <property type="match status" value="1"/>
</dbReference>
<gene>
    <name evidence="2" type="ORF">HOLleu_01514</name>
</gene>
<feature type="compositionally biased region" description="Acidic residues" evidence="1">
    <location>
        <begin position="315"/>
        <end position="327"/>
    </location>
</feature>
<reference evidence="2" key="1">
    <citation type="submission" date="2021-10" db="EMBL/GenBank/DDBJ databases">
        <title>Tropical sea cucumber genome reveals ecological adaptation and Cuvierian tubules defense mechanism.</title>
        <authorList>
            <person name="Chen T."/>
        </authorList>
    </citation>
    <scope>NUCLEOTIDE SEQUENCE</scope>
    <source>
        <strain evidence="2">Nanhai2018</strain>
        <tissue evidence="2">Muscle</tissue>
    </source>
</reference>
<feature type="compositionally biased region" description="Acidic residues" evidence="1">
    <location>
        <begin position="293"/>
        <end position="305"/>
    </location>
</feature>
<feature type="region of interest" description="Disordered" evidence="1">
    <location>
        <begin position="290"/>
        <end position="327"/>
    </location>
</feature>
<dbReference type="Gene3D" id="1.10.443.10">
    <property type="entry name" value="Intergrase catalytic core"/>
    <property type="match status" value="1"/>
</dbReference>
<dbReference type="PANTHER" id="PTHR33480">
    <property type="entry name" value="SET DOMAIN-CONTAINING PROTEIN-RELATED"/>
    <property type="match status" value="1"/>
</dbReference>
<organism evidence="2 3">
    <name type="scientific">Holothuria leucospilota</name>
    <name type="common">Black long sea cucumber</name>
    <name type="synonym">Mertensiothuria leucospilota</name>
    <dbReference type="NCBI Taxonomy" id="206669"/>
    <lineage>
        <taxon>Eukaryota</taxon>
        <taxon>Metazoa</taxon>
        <taxon>Echinodermata</taxon>
        <taxon>Eleutherozoa</taxon>
        <taxon>Echinozoa</taxon>
        <taxon>Holothuroidea</taxon>
        <taxon>Aspidochirotacea</taxon>
        <taxon>Aspidochirotida</taxon>
        <taxon>Holothuriidae</taxon>
        <taxon>Holothuria</taxon>
    </lineage>
</organism>
<sequence length="327" mass="37558">MSVILRELFFLRDFVTKRTEWRTSVTASAHRQRQEMSWKSPKLLPLTEDCVKFNNYLHRRELEIKSECSTDGDLPEDTYKALASTTLAQIVVFNRRRPQEVETIKVEDYKAQVKSKKPIQDEIMQSLTMQEKLSLQGVRLIVVRGKRGRGVPILLPPNLKDSTDLLAKHNEGKEFLFARVGDTSSTPLRAYQVVAELADAAVPKLKYPKTIRCTKLRKHLATLSKLLDLKNELEQLANHMGHDISTHREYYCLPQETILLAKMSKLLNLASMGKLHQFKGKSLEDVALSSEDIIPDEVEEDEEDGLREKEHEADVQDTDEDEKTWSD</sequence>
<keyword evidence="3" id="KW-1185">Reference proteome</keyword>
<dbReference type="GO" id="GO:0003677">
    <property type="term" value="F:DNA binding"/>
    <property type="evidence" value="ECO:0007669"/>
    <property type="project" value="InterPro"/>
</dbReference>